<dbReference type="KEGG" id="vg:36842863"/>
<evidence type="ECO:0000256" key="1">
    <source>
        <dbReference type="SAM" id="MobiDB-lite"/>
    </source>
</evidence>
<protein>
    <submittedName>
        <fullName evidence="2">Uncharacterized protein</fullName>
    </submittedName>
</protein>
<feature type="compositionally biased region" description="Polar residues" evidence="1">
    <location>
        <begin position="595"/>
        <end position="608"/>
    </location>
</feature>
<gene>
    <name evidence="2" type="ORF">pneo_cds_543</name>
</gene>
<name>A0A2U7UCU1_9VIRU</name>
<evidence type="ECO:0000313" key="2">
    <source>
        <dbReference type="EMBL" id="AVK76150.1"/>
    </source>
</evidence>
<accession>A0A2U7UCU1</accession>
<dbReference type="GeneID" id="36842863"/>
<reference evidence="2" key="1">
    <citation type="journal article" date="2018" name="Nat. Commun.">
        <title>Diversity and evolution of the emerging Pandoraviridae family.</title>
        <authorList>
            <person name="Legendre M."/>
            <person name="Fabre E."/>
            <person name="Poirot O."/>
            <person name="Jeudy S."/>
            <person name="Lartigue A."/>
            <person name="Alempic J.M."/>
            <person name="Beucher L."/>
            <person name="Philippe N."/>
            <person name="Bertaux L."/>
            <person name="Christo-Foroux E."/>
            <person name="Labadie K."/>
            <person name="Coute Y."/>
            <person name="Abergel C."/>
            <person name="Claverie J.M."/>
        </authorList>
    </citation>
    <scope>NUCLEOTIDE SEQUENCE [LARGE SCALE GENOMIC DNA]</scope>
    <source>
        <strain evidence="2">Neocaledonia</strain>
    </source>
</reference>
<feature type="compositionally biased region" description="Basic and acidic residues" evidence="1">
    <location>
        <begin position="626"/>
        <end position="636"/>
    </location>
</feature>
<feature type="compositionally biased region" description="Polar residues" evidence="1">
    <location>
        <begin position="615"/>
        <end position="625"/>
    </location>
</feature>
<feature type="region of interest" description="Disordered" evidence="1">
    <location>
        <begin position="155"/>
        <end position="197"/>
    </location>
</feature>
<feature type="region of interest" description="Disordered" evidence="1">
    <location>
        <begin position="79"/>
        <end position="99"/>
    </location>
</feature>
<feature type="compositionally biased region" description="Basic and acidic residues" evidence="1">
    <location>
        <begin position="673"/>
        <end position="684"/>
    </location>
</feature>
<feature type="region of interest" description="Disordered" evidence="1">
    <location>
        <begin position="585"/>
        <end position="771"/>
    </location>
</feature>
<dbReference type="EMBL" id="MG011690">
    <property type="protein sequence ID" value="AVK76150.1"/>
    <property type="molecule type" value="Genomic_DNA"/>
</dbReference>
<feature type="compositionally biased region" description="Polar residues" evidence="1">
    <location>
        <begin position="688"/>
        <end position="707"/>
    </location>
</feature>
<dbReference type="Proteomes" id="UP000249287">
    <property type="component" value="Segment"/>
</dbReference>
<sequence>MHAQLSSQPPLAALGPKRMPPDVVFVKLDAATRLAWIVPEGMVAWALARAQHPGRPDRALEHGDDVARLVATCRAMLDDELGGESPSPSARNPQRDPQGRLLIDSFGFERLLSGGLAGAAAAALPPTVAQALTARMRTLSRTPLRRLVTTLASDLEHGGVGRTPSMPSPLGSSQRPKHNAAIRSPAAGKNVRPKATVATRDTTRPVVLECDDTYHTRCSDGGHGATCGDAGDDCKGGTDDVAVDDGEDRDDGHDDHDDDAVVARFVRERCVRRGESCLADALYRSFVAWAPVGARAMARPNFWRAIAAHAVHGFDVDGRAHIVSGLSPSLNSIVSSKPRQDSFPRPRVTAISVSDATAAFIKSEPRHRRQPSGAKATLTGSAARTAPNAVVKAEPVDDDDEYSVEPMEGASGVSKEVRCDPATGYVAAIDLIFEAADVWGSPQGRKLASRLIYSLRQAGWNFDKRRIGPGRATPLVRAMDVDDFLNAAATFAGRDRAALTLARYSETESYMRLMTRMGQRRDPLGRRAAAIHAQACITARTAAADSVATPPPPTPTKTKTRHLCGASQEPISKSTQILLCRRNRNMGSDGVDASGPQSMELSPRSPSSKRAIDSINVNDCRQPSSRYRDHSAVPERRVRRRISVSSSSDDDGDHNEGEGGSHAQHQRQSSQGYKEEAVARDANVRGRITQQDPCGTRPWHSTMQSPPASTPPQRQPTRTHEGTTIDPRTDATDTPLASPLAARVHGARSSGDGNDNVVRHDKHQSMQRQTPGVWHGVAIKAEPADDCVDAFTASMPDEVAYNGSLVDDMAARVPPDSALCVWRRTAGVWRLLLAARPGPDRRRPWRLVGGSHAQNASAPKGGVRWIEWSKVRLTAVDLFSTSPYTVLSVDPDCEPPGDDPDADSLGVVSSWLFVACREWATGRWTASDTVMSSLALRIAETAAADPDAPHATEAVAIAKACVRRLHQNHPRPTPTGYNSAVS</sequence>
<dbReference type="RefSeq" id="YP_009482153.1">
    <property type="nucleotide sequence ID" value="NC_037666.1"/>
</dbReference>
<organism evidence="2">
    <name type="scientific">Pandoravirus neocaledonia</name>
    <dbReference type="NCBI Taxonomy" id="2107708"/>
    <lineage>
        <taxon>Viruses</taxon>
        <taxon>Pandoravirus</taxon>
    </lineage>
</organism>
<feature type="region of interest" description="Disordered" evidence="1">
    <location>
        <begin position="541"/>
        <end position="568"/>
    </location>
</feature>
<feature type="compositionally biased region" description="Basic and acidic residues" evidence="1">
    <location>
        <begin position="718"/>
        <end position="731"/>
    </location>
</feature>
<proteinExistence type="predicted"/>